<evidence type="ECO:0000256" key="3">
    <source>
        <dbReference type="ARBA" id="ARBA00023163"/>
    </source>
</evidence>
<dbReference type="InterPro" id="IPR001647">
    <property type="entry name" value="HTH_TetR"/>
</dbReference>
<dbReference type="SUPFAM" id="SSF46689">
    <property type="entry name" value="Homeodomain-like"/>
    <property type="match status" value="1"/>
</dbReference>
<proteinExistence type="predicted"/>
<keyword evidence="1" id="KW-0805">Transcription regulation</keyword>
<sequence length="209" mass="22811">MTQVTRPPTAKAHRTQAERREQTRTALLDATIDCLVELGYARTTVQEVCARAGVSKGAVQHHFATKAELMATAVEHLTTRLREQLASSLAGLPGGGHGVAAAIDLLWKGYSGTLSTAVTELWVAARTDAELRAAIRPVDRALGRATLEHVTEVAGELPPERAQLLFWLTVNLTRGLALDAELGGDPKRRRQLLDEWKRIATMLYEDATQ</sequence>
<name>A0ABW5GDJ5_9PSEU</name>
<reference evidence="8" key="1">
    <citation type="journal article" date="2019" name="Int. J. Syst. Evol. Microbiol.">
        <title>The Global Catalogue of Microorganisms (GCM) 10K type strain sequencing project: providing services to taxonomists for standard genome sequencing and annotation.</title>
        <authorList>
            <consortium name="The Broad Institute Genomics Platform"/>
            <consortium name="The Broad Institute Genome Sequencing Center for Infectious Disease"/>
            <person name="Wu L."/>
            <person name="Ma J."/>
        </authorList>
    </citation>
    <scope>NUCLEOTIDE SEQUENCE [LARGE SCALE GENOMIC DNA]</scope>
    <source>
        <strain evidence="8">CGMCC 4.7643</strain>
    </source>
</reference>
<dbReference type="InterPro" id="IPR050109">
    <property type="entry name" value="HTH-type_TetR-like_transc_reg"/>
</dbReference>
<feature type="region of interest" description="Disordered" evidence="5">
    <location>
        <begin position="1"/>
        <end position="21"/>
    </location>
</feature>
<dbReference type="PROSITE" id="PS50977">
    <property type="entry name" value="HTH_TETR_2"/>
    <property type="match status" value="1"/>
</dbReference>
<organism evidence="7 8">
    <name type="scientific">Amycolatopsis samaneae</name>
    <dbReference type="NCBI Taxonomy" id="664691"/>
    <lineage>
        <taxon>Bacteria</taxon>
        <taxon>Bacillati</taxon>
        <taxon>Actinomycetota</taxon>
        <taxon>Actinomycetes</taxon>
        <taxon>Pseudonocardiales</taxon>
        <taxon>Pseudonocardiaceae</taxon>
        <taxon>Amycolatopsis</taxon>
    </lineage>
</organism>
<evidence type="ECO:0000313" key="7">
    <source>
        <dbReference type="EMBL" id="MFD2458502.1"/>
    </source>
</evidence>
<comment type="caution">
    <text evidence="7">The sequence shown here is derived from an EMBL/GenBank/DDBJ whole genome shotgun (WGS) entry which is preliminary data.</text>
</comment>
<accession>A0ABW5GDJ5</accession>
<keyword evidence="3" id="KW-0804">Transcription</keyword>
<keyword evidence="8" id="KW-1185">Reference proteome</keyword>
<evidence type="ECO:0000259" key="6">
    <source>
        <dbReference type="PROSITE" id="PS50977"/>
    </source>
</evidence>
<evidence type="ECO:0000256" key="4">
    <source>
        <dbReference type="PROSITE-ProRule" id="PRU00335"/>
    </source>
</evidence>
<evidence type="ECO:0000256" key="2">
    <source>
        <dbReference type="ARBA" id="ARBA00023125"/>
    </source>
</evidence>
<feature type="domain" description="HTH tetR-type" evidence="6">
    <location>
        <begin position="21"/>
        <end position="81"/>
    </location>
</feature>
<gene>
    <name evidence="7" type="ORF">ACFSYJ_07825</name>
</gene>
<evidence type="ECO:0000313" key="8">
    <source>
        <dbReference type="Proteomes" id="UP001597419"/>
    </source>
</evidence>
<dbReference type="Pfam" id="PF00440">
    <property type="entry name" value="TetR_N"/>
    <property type="match status" value="1"/>
</dbReference>
<dbReference type="EMBL" id="JBHUKU010000004">
    <property type="protein sequence ID" value="MFD2458502.1"/>
    <property type="molecule type" value="Genomic_DNA"/>
</dbReference>
<evidence type="ECO:0000256" key="1">
    <source>
        <dbReference type="ARBA" id="ARBA00023015"/>
    </source>
</evidence>
<dbReference type="Gene3D" id="1.10.357.10">
    <property type="entry name" value="Tetracycline Repressor, domain 2"/>
    <property type="match status" value="1"/>
</dbReference>
<dbReference type="PANTHER" id="PTHR30055">
    <property type="entry name" value="HTH-TYPE TRANSCRIPTIONAL REGULATOR RUTR"/>
    <property type="match status" value="1"/>
</dbReference>
<protein>
    <submittedName>
        <fullName evidence="7">TetR/AcrR family transcriptional regulator</fullName>
    </submittedName>
</protein>
<dbReference type="PRINTS" id="PR00455">
    <property type="entry name" value="HTHTETR"/>
</dbReference>
<keyword evidence="2 4" id="KW-0238">DNA-binding</keyword>
<feature type="DNA-binding region" description="H-T-H motif" evidence="4">
    <location>
        <begin position="44"/>
        <end position="63"/>
    </location>
</feature>
<dbReference type="InterPro" id="IPR009057">
    <property type="entry name" value="Homeodomain-like_sf"/>
</dbReference>
<dbReference type="Proteomes" id="UP001597419">
    <property type="component" value="Unassembled WGS sequence"/>
</dbReference>
<dbReference type="RefSeq" id="WP_345387911.1">
    <property type="nucleotide sequence ID" value="NZ_BAABHG010000002.1"/>
</dbReference>
<dbReference type="PANTHER" id="PTHR30055:SF234">
    <property type="entry name" value="HTH-TYPE TRANSCRIPTIONAL REGULATOR BETI"/>
    <property type="match status" value="1"/>
</dbReference>
<evidence type="ECO:0000256" key="5">
    <source>
        <dbReference type="SAM" id="MobiDB-lite"/>
    </source>
</evidence>